<keyword evidence="13" id="KW-0594">Phospholipid biosynthesis</keyword>
<dbReference type="RefSeq" id="WP_146934846.1">
    <property type="nucleotide sequence ID" value="NZ_CBCSHZ010000010.1"/>
</dbReference>
<feature type="binding site" evidence="17">
    <location>
        <position position="27"/>
    </location>
    <ligand>
        <name>ATP</name>
        <dbReference type="ChEBI" id="CHEBI:30616"/>
    </ligand>
</feature>
<gene>
    <name evidence="20" type="ORF">ES724_15935</name>
</gene>
<dbReference type="GO" id="GO:0005524">
    <property type="term" value="F:ATP binding"/>
    <property type="evidence" value="ECO:0007669"/>
    <property type="project" value="UniProtKB-KW"/>
</dbReference>
<dbReference type="Gene3D" id="1.10.287.3610">
    <property type="match status" value="1"/>
</dbReference>
<organism evidence="20 21">
    <name type="scientific">Gillisia hiemivivida</name>
    <dbReference type="NCBI Taxonomy" id="291190"/>
    <lineage>
        <taxon>Bacteria</taxon>
        <taxon>Pseudomonadati</taxon>
        <taxon>Bacteroidota</taxon>
        <taxon>Flavobacteriia</taxon>
        <taxon>Flavobacteriales</taxon>
        <taxon>Flavobacteriaceae</taxon>
        <taxon>Gillisia</taxon>
    </lineage>
</organism>
<comment type="similarity">
    <text evidence="2">Belongs to the bacterial diacylglycerol kinase family.</text>
</comment>
<keyword evidence="6 19" id="KW-0812">Transmembrane</keyword>
<dbReference type="CDD" id="cd14265">
    <property type="entry name" value="UDPK_IM_like"/>
    <property type="match status" value="1"/>
</dbReference>
<keyword evidence="10 19" id="KW-1133">Transmembrane helix</keyword>
<dbReference type="OrthoDB" id="1493837at2"/>
<evidence type="ECO:0000256" key="17">
    <source>
        <dbReference type="PIRSR" id="PIRSR600829-3"/>
    </source>
</evidence>
<keyword evidence="18" id="KW-0479">Metal-binding</keyword>
<dbReference type="AlphaFoldDB" id="A0A5C6ZNE2"/>
<feature type="binding site" evidence="18">
    <location>
        <position position="27"/>
    </location>
    <ligand>
        <name>a divalent metal cation</name>
        <dbReference type="ChEBI" id="CHEBI:60240"/>
    </ligand>
</feature>
<sequence length="125" mass="13598">MKDSYLGKRIRGGGYAIKGAWILLKTEPSIQVQAVISIAVCIAGFYFDITKTEWIFQVLAIGLVLSTEGLNSSIEGIADFVHPDFHSKIGYIKDVAAGAVLFAAITAVIIACFIYLPYLFPAFFS</sequence>
<dbReference type="InterPro" id="IPR033717">
    <property type="entry name" value="UDPK"/>
</dbReference>
<proteinExistence type="inferred from homology"/>
<evidence type="ECO:0000256" key="15">
    <source>
        <dbReference type="PIRSR" id="PIRSR600829-1"/>
    </source>
</evidence>
<feature type="binding site" evidence="18">
    <location>
        <position position="75"/>
    </location>
    <ligand>
        <name>a divalent metal cation</name>
        <dbReference type="ChEBI" id="CHEBI:60240"/>
    </ligand>
</feature>
<keyword evidence="8 20" id="KW-0418">Kinase</keyword>
<evidence type="ECO:0000256" key="5">
    <source>
        <dbReference type="ARBA" id="ARBA00022679"/>
    </source>
</evidence>
<dbReference type="PANTHER" id="PTHR34299">
    <property type="entry name" value="DIACYLGLYCEROL KINASE"/>
    <property type="match status" value="1"/>
</dbReference>
<comment type="subcellular location">
    <subcellularLocation>
        <location evidence="1">Cell membrane</location>
        <topology evidence="1">Multi-pass membrane protein</topology>
    </subcellularLocation>
</comment>
<keyword evidence="5" id="KW-0808">Transferase</keyword>
<keyword evidence="3" id="KW-1003">Cell membrane</keyword>
<accession>A0A5C6ZNE2</accession>
<evidence type="ECO:0000256" key="7">
    <source>
        <dbReference type="ARBA" id="ARBA00022741"/>
    </source>
</evidence>
<evidence type="ECO:0000256" key="3">
    <source>
        <dbReference type="ARBA" id="ARBA00022475"/>
    </source>
</evidence>
<evidence type="ECO:0000256" key="9">
    <source>
        <dbReference type="ARBA" id="ARBA00022840"/>
    </source>
</evidence>
<keyword evidence="14" id="KW-1208">Phospholipid metabolism</keyword>
<feature type="active site" description="Proton acceptor" evidence="15">
    <location>
        <position position="68"/>
    </location>
</feature>
<reference evidence="20 21" key="1">
    <citation type="submission" date="2019-08" db="EMBL/GenBank/DDBJ databases">
        <title>Genome sequence of Gillisia hiemivivida IC154 (type strain).</title>
        <authorList>
            <person name="Bowman J.P."/>
        </authorList>
    </citation>
    <scope>NUCLEOTIDE SEQUENCE [LARGE SCALE GENOMIC DNA]</scope>
    <source>
        <strain evidence="20 21">IC154</strain>
    </source>
</reference>
<evidence type="ECO:0000256" key="18">
    <source>
        <dbReference type="PIRSR" id="PIRSR600829-4"/>
    </source>
</evidence>
<evidence type="ECO:0000256" key="10">
    <source>
        <dbReference type="ARBA" id="ARBA00022989"/>
    </source>
</evidence>
<evidence type="ECO:0000256" key="19">
    <source>
        <dbReference type="SAM" id="Phobius"/>
    </source>
</evidence>
<comment type="cofactor">
    <cofactor evidence="18">
        <name>Mg(2+)</name>
        <dbReference type="ChEBI" id="CHEBI:18420"/>
    </cofactor>
    <text evidence="18">Mn(2+), Zn(2+), Cd(2+) and Co(2+) support activity to lesser extents.</text>
</comment>
<name>A0A5C6ZNE2_9FLAO</name>
<keyword evidence="21" id="KW-1185">Reference proteome</keyword>
<dbReference type="InterPro" id="IPR036945">
    <property type="entry name" value="DAGK_sf"/>
</dbReference>
<dbReference type="EMBL" id="VORY01000034">
    <property type="protein sequence ID" value="TXD91773.1"/>
    <property type="molecule type" value="Genomic_DNA"/>
</dbReference>
<evidence type="ECO:0000256" key="12">
    <source>
        <dbReference type="ARBA" id="ARBA00023136"/>
    </source>
</evidence>
<feature type="binding site" evidence="17">
    <location>
        <position position="75"/>
    </location>
    <ligand>
        <name>ATP</name>
        <dbReference type="ChEBI" id="CHEBI:30616"/>
    </ligand>
</feature>
<dbReference type="GO" id="GO:0005886">
    <property type="term" value="C:plasma membrane"/>
    <property type="evidence" value="ECO:0007669"/>
    <property type="project" value="UniProtKB-SubCell"/>
</dbReference>
<dbReference type="GO" id="GO:0016301">
    <property type="term" value="F:kinase activity"/>
    <property type="evidence" value="ECO:0007669"/>
    <property type="project" value="UniProtKB-KW"/>
</dbReference>
<keyword evidence="7 17" id="KW-0547">Nucleotide-binding</keyword>
<feature type="binding site" evidence="17">
    <location>
        <begin position="93"/>
        <end position="94"/>
    </location>
    <ligand>
        <name>ATP</name>
        <dbReference type="ChEBI" id="CHEBI:30616"/>
    </ligand>
</feature>
<dbReference type="Proteomes" id="UP000321367">
    <property type="component" value="Unassembled WGS sequence"/>
</dbReference>
<evidence type="ECO:0000256" key="6">
    <source>
        <dbReference type="ARBA" id="ARBA00022692"/>
    </source>
</evidence>
<evidence type="ECO:0000256" key="13">
    <source>
        <dbReference type="ARBA" id="ARBA00023209"/>
    </source>
</evidence>
<keyword evidence="18" id="KW-0460">Magnesium</keyword>
<keyword evidence="12 19" id="KW-0472">Membrane</keyword>
<dbReference type="InterPro" id="IPR000829">
    <property type="entry name" value="DAGK"/>
</dbReference>
<evidence type="ECO:0000313" key="21">
    <source>
        <dbReference type="Proteomes" id="UP000321367"/>
    </source>
</evidence>
<keyword evidence="4" id="KW-0444">Lipid biosynthesis</keyword>
<protein>
    <submittedName>
        <fullName evidence="20">Diacylglycerol kinase family protein</fullName>
    </submittedName>
</protein>
<feature type="transmembrane region" description="Helical" evidence="19">
    <location>
        <begin position="95"/>
        <end position="120"/>
    </location>
</feature>
<dbReference type="Pfam" id="PF01219">
    <property type="entry name" value="DAGK_prokar"/>
    <property type="match status" value="1"/>
</dbReference>
<evidence type="ECO:0000313" key="20">
    <source>
        <dbReference type="EMBL" id="TXD91773.1"/>
    </source>
</evidence>
<dbReference type="GO" id="GO:0008654">
    <property type="term" value="P:phospholipid biosynthetic process"/>
    <property type="evidence" value="ECO:0007669"/>
    <property type="project" value="UniProtKB-KW"/>
</dbReference>
<evidence type="ECO:0000256" key="4">
    <source>
        <dbReference type="ARBA" id="ARBA00022516"/>
    </source>
</evidence>
<dbReference type="GO" id="GO:0046872">
    <property type="term" value="F:metal ion binding"/>
    <property type="evidence" value="ECO:0007669"/>
    <property type="project" value="UniProtKB-KW"/>
</dbReference>
<evidence type="ECO:0000256" key="2">
    <source>
        <dbReference type="ARBA" id="ARBA00005967"/>
    </source>
</evidence>
<comment type="caution">
    <text evidence="20">The sequence shown here is derived from an EMBL/GenBank/DDBJ whole genome shotgun (WGS) entry which is preliminary data.</text>
</comment>
<feature type="binding site" evidence="16">
    <location>
        <position position="68"/>
    </location>
    <ligand>
        <name>substrate</name>
    </ligand>
</feature>
<evidence type="ECO:0000256" key="14">
    <source>
        <dbReference type="ARBA" id="ARBA00023264"/>
    </source>
</evidence>
<evidence type="ECO:0000256" key="11">
    <source>
        <dbReference type="ARBA" id="ARBA00023098"/>
    </source>
</evidence>
<evidence type="ECO:0000256" key="16">
    <source>
        <dbReference type="PIRSR" id="PIRSR600829-2"/>
    </source>
</evidence>
<feature type="binding site" evidence="17">
    <location>
        <position position="15"/>
    </location>
    <ligand>
        <name>ATP</name>
        <dbReference type="ChEBI" id="CHEBI:30616"/>
    </ligand>
</feature>
<evidence type="ECO:0000256" key="1">
    <source>
        <dbReference type="ARBA" id="ARBA00004651"/>
    </source>
</evidence>
<evidence type="ECO:0000256" key="8">
    <source>
        <dbReference type="ARBA" id="ARBA00022777"/>
    </source>
</evidence>
<dbReference type="PANTHER" id="PTHR34299:SF1">
    <property type="entry name" value="DIACYLGLYCEROL KINASE"/>
    <property type="match status" value="1"/>
</dbReference>
<keyword evidence="9 17" id="KW-0067">ATP-binding</keyword>
<keyword evidence="11" id="KW-0443">Lipid metabolism</keyword>